<gene>
    <name evidence="1" type="ORF">H9L05_09325</name>
</gene>
<dbReference type="RefSeq" id="WP_187733923.1">
    <property type="nucleotide sequence ID" value="NZ_CP060784.1"/>
</dbReference>
<protein>
    <submittedName>
        <fullName evidence="1">Uncharacterized protein</fullName>
    </submittedName>
</protein>
<name>A0A7H0GZJ8_9BACT</name>
<evidence type="ECO:0000313" key="2">
    <source>
        <dbReference type="Proteomes" id="UP000516093"/>
    </source>
</evidence>
<sequence>MAVTDGTGQPVATQLSLAVTNALATGTNEAPQTTILTHLLLTSDLKGYVENPGYYFQNKTPATEQALDHLMLTQGWRRFVWKEILTDKKPPDLLLWSKL</sequence>
<dbReference type="EMBL" id="CP060784">
    <property type="protein sequence ID" value="QNP53714.1"/>
    <property type="molecule type" value="Genomic_DNA"/>
</dbReference>
<keyword evidence="2" id="KW-1185">Reference proteome</keyword>
<reference evidence="1 2" key="1">
    <citation type="submission" date="2020-08" db="EMBL/GenBank/DDBJ databases">
        <title>Genome sequence of Hymenobacter qilianensis JCM 19763T.</title>
        <authorList>
            <person name="Hyun D.-W."/>
            <person name="Bae J.-W."/>
        </authorList>
    </citation>
    <scope>NUCLEOTIDE SEQUENCE [LARGE SCALE GENOMIC DNA]</scope>
    <source>
        <strain evidence="1 2">JCM 19763</strain>
    </source>
</reference>
<organism evidence="1 2">
    <name type="scientific">Hymenobacter qilianensis</name>
    <dbReference type="NCBI Taxonomy" id="1385715"/>
    <lineage>
        <taxon>Bacteria</taxon>
        <taxon>Pseudomonadati</taxon>
        <taxon>Bacteroidota</taxon>
        <taxon>Cytophagia</taxon>
        <taxon>Cytophagales</taxon>
        <taxon>Hymenobacteraceae</taxon>
        <taxon>Hymenobacter</taxon>
    </lineage>
</organism>
<evidence type="ECO:0000313" key="1">
    <source>
        <dbReference type="EMBL" id="QNP53714.1"/>
    </source>
</evidence>
<proteinExistence type="predicted"/>
<dbReference type="AlphaFoldDB" id="A0A7H0GZJ8"/>
<dbReference type="Proteomes" id="UP000516093">
    <property type="component" value="Chromosome"/>
</dbReference>
<dbReference type="KEGG" id="hqi:H9L05_09325"/>
<accession>A0A7H0GZJ8</accession>